<dbReference type="PANTHER" id="PTHR33993">
    <property type="entry name" value="GLYOXALASE-RELATED"/>
    <property type="match status" value="1"/>
</dbReference>
<dbReference type="CDD" id="cd07247">
    <property type="entry name" value="SgaA_N_like"/>
    <property type="match status" value="1"/>
</dbReference>
<dbReference type="Proteomes" id="UP000663929">
    <property type="component" value="Chromosome"/>
</dbReference>
<organism evidence="2 3">
    <name type="scientific">Sulfidibacter corallicola</name>
    <dbReference type="NCBI Taxonomy" id="2818388"/>
    <lineage>
        <taxon>Bacteria</taxon>
        <taxon>Pseudomonadati</taxon>
        <taxon>Acidobacteriota</taxon>
        <taxon>Holophagae</taxon>
        <taxon>Acanthopleuribacterales</taxon>
        <taxon>Acanthopleuribacteraceae</taxon>
        <taxon>Sulfidibacter</taxon>
    </lineage>
</organism>
<dbReference type="SUPFAM" id="SSF54593">
    <property type="entry name" value="Glyoxalase/Bleomycin resistance protein/Dihydroxybiphenyl dioxygenase"/>
    <property type="match status" value="1"/>
</dbReference>
<dbReference type="InterPro" id="IPR004360">
    <property type="entry name" value="Glyas_Fos-R_dOase_dom"/>
</dbReference>
<reference evidence="2" key="1">
    <citation type="submission" date="2021-03" db="EMBL/GenBank/DDBJ databases">
        <title>Acanthopleuribacteraceae sp. M133.</title>
        <authorList>
            <person name="Wang G."/>
        </authorList>
    </citation>
    <scope>NUCLEOTIDE SEQUENCE</scope>
    <source>
        <strain evidence="2">M133</strain>
    </source>
</reference>
<keyword evidence="3" id="KW-1185">Reference proteome</keyword>
<name>A0A8A4TSX2_SULCO</name>
<gene>
    <name evidence="2" type="ORF">J3U87_09210</name>
</gene>
<evidence type="ECO:0000313" key="3">
    <source>
        <dbReference type="Proteomes" id="UP000663929"/>
    </source>
</evidence>
<feature type="domain" description="VOC" evidence="1">
    <location>
        <begin position="11"/>
        <end position="127"/>
    </location>
</feature>
<dbReference type="AlphaFoldDB" id="A0A8A4TSX2"/>
<protein>
    <submittedName>
        <fullName evidence="2">VOC family protein</fullName>
    </submittedName>
</protein>
<sequence length="130" mass="13715">MSEHEAPKVGSIGWIDLTVDNADEVRDFYKEVVGYKTSEVSMGDYADYCLNVPETNTPVAGVCHARGENANLPAQWLIYMTVADLDASLAAVEARGGKIVVPAKGLAGGRFAVITDPAGAISALYQPPSS</sequence>
<dbReference type="InterPro" id="IPR052164">
    <property type="entry name" value="Anthracycline_SecMetBiosynth"/>
</dbReference>
<dbReference type="Pfam" id="PF00903">
    <property type="entry name" value="Glyoxalase"/>
    <property type="match status" value="1"/>
</dbReference>
<dbReference type="PROSITE" id="PS51819">
    <property type="entry name" value="VOC"/>
    <property type="match status" value="1"/>
</dbReference>
<evidence type="ECO:0000259" key="1">
    <source>
        <dbReference type="PROSITE" id="PS51819"/>
    </source>
</evidence>
<dbReference type="InterPro" id="IPR037523">
    <property type="entry name" value="VOC_core"/>
</dbReference>
<dbReference type="KEGG" id="scor:J3U87_09210"/>
<dbReference type="InterPro" id="IPR029068">
    <property type="entry name" value="Glyas_Bleomycin-R_OHBP_Dase"/>
</dbReference>
<dbReference type="PANTHER" id="PTHR33993:SF14">
    <property type="entry name" value="GB|AAF24581.1"/>
    <property type="match status" value="1"/>
</dbReference>
<dbReference type="EMBL" id="CP071793">
    <property type="protein sequence ID" value="QTD52640.1"/>
    <property type="molecule type" value="Genomic_DNA"/>
</dbReference>
<accession>A0A8A4TSX2</accession>
<dbReference type="Gene3D" id="3.10.180.10">
    <property type="entry name" value="2,3-Dihydroxybiphenyl 1,2-Dioxygenase, domain 1"/>
    <property type="match status" value="1"/>
</dbReference>
<evidence type="ECO:0000313" key="2">
    <source>
        <dbReference type="EMBL" id="QTD52640.1"/>
    </source>
</evidence>
<proteinExistence type="predicted"/>
<dbReference type="RefSeq" id="WP_237382744.1">
    <property type="nucleotide sequence ID" value="NZ_CP071793.1"/>
</dbReference>